<dbReference type="AlphaFoldDB" id="A0AAV2FP82"/>
<evidence type="ECO:0000313" key="1">
    <source>
        <dbReference type="EMBL" id="CAL1399260.1"/>
    </source>
</evidence>
<organism evidence="1 2">
    <name type="scientific">Linum trigynum</name>
    <dbReference type="NCBI Taxonomy" id="586398"/>
    <lineage>
        <taxon>Eukaryota</taxon>
        <taxon>Viridiplantae</taxon>
        <taxon>Streptophyta</taxon>
        <taxon>Embryophyta</taxon>
        <taxon>Tracheophyta</taxon>
        <taxon>Spermatophyta</taxon>
        <taxon>Magnoliopsida</taxon>
        <taxon>eudicotyledons</taxon>
        <taxon>Gunneridae</taxon>
        <taxon>Pentapetalae</taxon>
        <taxon>rosids</taxon>
        <taxon>fabids</taxon>
        <taxon>Malpighiales</taxon>
        <taxon>Linaceae</taxon>
        <taxon>Linum</taxon>
    </lineage>
</organism>
<keyword evidence="2" id="KW-1185">Reference proteome</keyword>
<name>A0AAV2FP82_9ROSI</name>
<sequence length="136" mass="15009">MPQSQCKIKTELGPDRIKTGVYPIQSSVLIFSKRPDWTGSIWANLTGSNRIATPNGRTQYSESRGTWRKRDAPELCYAETCREVIGGCGIKSLTREAHGLSGSGTQQSNDDDNAIIIIIVMDTGLIWPLADWGILR</sequence>
<protein>
    <submittedName>
        <fullName evidence="1">Uncharacterized protein</fullName>
    </submittedName>
</protein>
<gene>
    <name evidence="1" type="ORF">LTRI10_LOCUS39451</name>
</gene>
<accession>A0AAV2FP82</accession>
<reference evidence="1 2" key="1">
    <citation type="submission" date="2024-04" db="EMBL/GenBank/DDBJ databases">
        <authorList>
            <person name="Fracassetti M."/>
        </authorList>
    </citation>
    <scope>NUCLEOTIDE SEQUENCE [LARGE SCALE GENOMIC DNA]</scope>
</reference>
<dbReference type="Proteomes" id="UP001497516">
    <property type="component" value="Chromosome 7"/>
</dbReference>
<dbReference type="EMBL" id="OZ034820">
    <property type="protein sequence ID" value="CAL1399260.1"/>
    <property type="molecule type" value="Genomic_DNA"/>
</dbReference>
<evidence type="ECO:0000313" key="2">
    <source>
        <dbReference type="Proteomes" id="UP001497516"/>
    </source>
</evidence>
<proteinExistence type="predicted"/>